<protein>
    <submittedName>
        <fullName evidence="1">Uncharacterized protein</fullName>
    </submittedName>
</protein>
<comment type="caution">
    <text evidence="1">The sequence shown here is derived from an EMBL/GenBank/DDBJ whole genome shotgun (WGS) entry which is preliminary data.</text>
</comment>
<accession>A0ABP5F5R0</accession>
<evidence type="ECO:0000313" key="2">
    <source>
        <dbReference type="Proteomes" id="UP001500755"/>
    </source>
</evidence>
<dbReference type="InterPro" id="IPR027417">
    <property type="entry name" value="P-loop_NTPase"/>
</dbReference>
<sequence length="300" mass="33286">MDYPAHKSDVAARKGKVVSGNGVGIHTVFVTDAVLANQNAQRGDLNEFADRIEASSYTTTVYSTEALWKLDPDRLTRARAILGERGIRLEVVAYVRDMAGHALSLYGQAVKRHKYIQDFSHFIGREPTGFGFKQDVARSLFAWADILGNDALHVIHYDTHRKDAVAPLVDVLGVPNDTIWVPGSNGEVNRSLTREELNLMRRLNQKVADRGQLVKLSNILMDLPALGSRKARISRADADYLVNTFESDVDRINNTFFPKDRSLQVIGKVEVVDGPVDAAPLAPRAKFLLDWLAAATPQLR</sequence>
<keyword evidence="2" id="KW-1185">Reference proteome</keyword>
<gene>
    <name evidence="1" type="ORF">GCM10009755_29140</name>
</gene>
<dbReference type="Proteomes" id="UP001500755">
    <property type="component" value="Unassembled WGS sequence"/>
</dbReference>
<dbReference type="Gene3D" id="3.40.50.300">
    <property type="entry name" value="P-loop containing nucleotide triphosphate hydrolases"/>
    <property type="match status" value="1"/>
</dbReference>
<dbReference type="EMBL" id="BAAANO010000038">
    <property type="protein sequence ID" value="GAA2015546.1"/>
    <property type="molecule type" value="Genomic_DNA"/>
</dbReference>
<organism evidence="1 2">
    <name type="scientific">Brevibacterium samyangense</name>
    <dbReference type="NCBI Taxonomy" id="366888"/>
    <lineage>
        <taxon>Bacteria</taxon>
        <taxon>Bacillati</taxon>
        <taxon>Actinomycetota</taxon>
        <taxon>Actinomycetes</taxon>
        <taxon>Micrococcales</taxon>
        <taxon>Brevibacteriaceae</taxon>
        <taxon>Brevibacterium</taxon>
    </lineage>
</organism>
<name>A0ABP5F5R0_9MICO</name>
<evidence type="ECO:0000313" key="1">
    <source>
        <dbReference type="EMBL" id="GAA2015546.1"/>
    </source>
</evidence>
<reference evidence="2" key="1">
    <citation type="journal article" date="2019" name="Int. J. Syst. Evol. Microbiol.">
        <title>The Global Catalogue of Microorganisms (GCM) 10K type strain sequencing project: providing services to taxonomists for standard genome sequencing and annotation.</title>
        <authorList>
            <consortium name="The Broad Institute Genomics Platform"/>
            <consortium name="The Broad Institute Genome Sequencing Center for Infectious Disease"/>
            <person name="Wu L."/>
            <person name="Ma J."/>
        </authorList>
    </citation>
    <scope>NUCLEOTIDE SEQUENCE [LARGE SCALE GENOMIC DNA]</scope>
    <source>
        <strain evidence="2">JCM 14546</strain>
    </source>
</reference>
<proteinExistence type="predicted"/>